<evidence type="ECO:0000313" key="2">
    <source>
        <dbReference type="EMBL" id="KZB65671.1"/>
    </source>
</evidence>
<dbReference type="EMBL" id="LPVY01000008">
    <property type="protein sequence ID" value="KZB65671.1"/>
    <property type="molecule type" value="Genomic_DNA"/>
</dbReference>
<evidence type="ECO:0000313" key="3">
    <source>
        <dbReference type="Proteomes" id="UP000076335"/>
    </source>
</evidence>
<dbReference type="SMART" id="SM00986">
    <property type="entry name" value="UDG"/>
    <property type="match status" value="1"/>
</dbReference>
<gene>
    <name evidence="2" type="ORF">AUP42_17010</name>
</gene>
<dbReference type="OrthoDB" id="9789139at2"/>
<sequence>MAGVTGELPEIDPPGDDPALDDLLVNVRACRICEGALPLGPRPVVRMAAGAKILVIGQAPGTRVHETGLPWNDASGDRLRDWLQMTVEDFYDPAKLAIMPMGFCYPGRFERGGDLPPRPECAPTWHDQLLRHLPDIGLTLLIGQYAQERYLGPRRAKSMTETVHRFDEYLPDGLLPMPHPSWRNTGWIKKNPWFEADLLPVLRDRVHRLLGTN</sequence>
<dbReference type="SMART" id="SM00987">
    <property type="entry name" value="UreE_C"/>
    <property type="match status" value="1"/>
</dbReference>
<organism evidence="2 3">
    <name type="scientific">Thalassospira lucentensis</name>
    <dbReference type="NCBI Taxonomy" id="168935"/>
    <lineage>
        <taxon>Bacteria</taxon>
        <taxon>Pseudomonadati</taxon>
        <taxon>Pseudomonadota</taxon>
        <taxon>Alphaproteobacteria</taxon>
        <taxon>Rhodospirillales</taxon>
        <taxon>Thalassospiraceae</taxon>
        <taxon>Thalassospira</taxon>
    </lineage>
</organism>
<proteinExistence type="predicted"/>
<name>A0A154L659_9PROT</name>
<feature type="domain" description="Uracil-DNA glycosylase-like" evidence="1">
    <location>
        <begin position="44"/>
        <end position="203"/>
    </location>
</feature>
<comment type="caution">
    <text evidence="2">The sequence shown here is derived from an EMBL/GenBank/DDBJ whole genome shotgun (WGS) entry which is preliminary data.</text>
</comment>
<dbReference type="PANTHER" id="PTHR42160">
    <property type="entry name" value="URACIL-DNA GLYCOSYLASE SUPERFAMILY PROTEIN"/>
    <property type="match status" value="1"/>
</dbReference>
<dbReference type="CDD" id="cd10033">
    <property type="entry name" value="UDG_like"/>
    <property type="match status" value="1"/>
</dbReference>
<dbReference type="Gene3D" id="3.40.470.10">
    <property type="entry name" value="Uracil-DNA glycosylase-like domain"/>
    <property type="match status" value="1"/>
</dbReference>
<dbReference type="RefSeq" id="WP_062951058.1">
    <property type="nucleotide sequence ID" value="NZ_LPVY01000008.1"/>
</dbReference>
<dbReference type="PANTHER" id="PTHR42160:SF1">
    <property type="entry name" value="URACIL-DNA GLYCOSYLASE SUPERFAMILY PROTEIN"/>
    <property type="match status" value="1"/>
</dbReference>
<evidence type="ECO:0000259" key="1">
    <source>
        <dbReference type="SMART" id="SM00986"/>
    </source>
</evidence>
<reference evidence="2 3" key="1">
    <citation type="submission" date="2015-12" db="EMBL/GenBank/DDBJ databases">
        <title>Genome sequence of Thalassospira lucentensis MCCC 1A02072.</title>
        <authorList>
            <person name="Lu L."/>
            <person name="Lai Q."/>
            <person name="Shao Z."/>
            <person name="Qian P."/>
        </authorList>
    </citation>
    <scope>NUCLEOTIDE SEQUENCE [LARGE SCALE GENOMIC DNA]</scope>
    <source>
        <strain evidence="2 3">MCCC 1A02072</strain>
    </source>
</reference>
<accession>A0A154L659</accession>
<dbReference type="InterPro" id="IPR005122">
    <property type="entry name" value="Uracil-DNA_glycosylase-like"/>
</dbReference>
<protein>
    <submittedName>
        <fullName evidence="2">Uracil-DNA glycosylase</fullName>
    </submittedName>
</protein>
<dbReference type="InterPro" id="IPR047124">
    <property type="entry name" value="HI_0220.2"/>
</dbReference>
<dbReference type="InterPro" id="IPR036895">
    <property type="entry name" value="Uracil-DNA_glycosylase-like_sf"/>
</dbReference>
<dbReference type="SUPFAM" id="SSF52141">
    <property type="entry name" value="Uracil-DNA glycosylase-like"/>
    <property type="match status" value="1"/>
</dbReference>
<dbReference type="Proteomes" id="UP000076335">
    <property type="component" value="Unassembled WGS sequence"/>
</dbReference>
<dbReference type="Pfam" id="PF03167">
    <property type="entry name" value="UDG"/>
    <property type="match status" value="1"/>
</dbReference>
<dbReference type="AlphaFoldDB" id="A0A154L659"/>